<name>A0A1M5NK66_FLAJO</name>
<dbReference type="Proteomes" id="UP000184112">
    <property type="component" value="Unassembled WGS sequence"/>
</dbReference>
<organism evidence="1 2">
    <name type="scientific">Flavobacterium johnsoniae</name>
    <name type="common">Cytophaga johnsonae</name>
    <dbReference type="NCBI Taxonomy" id="986"/>
    <lineage>
        <taxon>Bacteria</taxon>
        <taxon>Pseudomonadati</taxon>
        <taxon>Bacteroidota</taxon>
        <taxon>Flavobacteriia</taxon>
        <taxon>Flavobacteriales</taxon>
        <taxon>Flavobacteriaceae</taxon>
        <taxon>Flavobacterium</taxon>
    </lineage>
</organism>
<evidence type="ECO:0008006" key="3">
    <source>
        <dbReference type="Google" id="ProtNLM"/>
    </source>
</evidence>
<gene>
    <name evidence="1" type="ORF">SAMN05444388_10540</name>
</gene>
<reference evidence="1 2" key="1">
    <citation type="submission" date="2016-11" db="EMBL/GenBank/DDBJ databases">
        <authorList>
            <person name="Jaros S."/>
            <person name="Januszkiewicz K."/>
            <person name="Wedrychowicz H."/>
        </authorList>
    </citation>
    <scope>NUCLEOTIDE SEQUENCE [LARGE SCALE GENOMIC DNA]</scope>
    <source>
        <strain evidence="1 2">DSM 6792</strain>
    </source>
</reference>
<dbReference type="EMBL" id="FQWH01000005">
    <property type="protein sequence ID" value="SHG89911.1"/>
    <property type="molecule type" value="Genomic_DNA"/>
</dbReference>
<dbReference type="PROSITE" id="PS51257">
    <property type="entry name" value="PROKAR_LIPOPROTEIN"/>
    <property type="match status" value="1"/>
</dbReference>
<dbReference type="RefSeq" id="WP_139261629.1">
    <property type="nucleotide sequence ID" value="NZ_FQWH01000005.1"/>
</dbReference>
<sequence length="144" mass="17662">MKKLIFILFIVIFSSCEENNQSQKLMYNQLINYRDELKMNTISINGYIQTKIEKEKTYKSIIENRSRILLEYEKSFEKLKFKERDKIVKLRDSFNHKQKLHLHFDTSNYDDNVPDTIFNRLMEIDFYRIKIRFQDMYLLKHGCI</sequence>
<accession>A0A1M5NK66</accession>
<dbReference type="AlphaFoldDB" id="A0A1M5NK66"/>
<evidence type="ECO:0000313" key="1">
    <source>
        <dbReference type="EMBL" id="SHG89911.1"/>
    </source>
</evidence>
<evidence type="ECO:0000313" key="2">
    <source>
        <dbReference type="Proteomes" id="UP000184112"/>
    </source>
</evidence>
<protein>
    <recommendedName>
        <fullName evidence="3">Lipoprotein</fullName>
    </recommendedName>
</protein>
<proteinExistence type="predicted"/>